<keyword evidence="1" id="KW-0472">Membrane</keyword>
<sequence length="171" mass="20236">MIIENEKSGNEKIPYYLILLLLIISSSGMIFLRYALYTAPVWLFFVWLLIKGPKISYNKDLTPFYFLLFFALATSISHGFYSFKQSYFLFVYVFSFTIFDFSRIKINEFFLVLILFFLVLMQVINSGAFGRAIHYSFMDSQSSWESTFSFCFGMLAVYFLLTKKYFYFLLA</sequence>
<feature type="transmembrane region" description="Helical" evidence="1">
    <location>
        <begin position="109"/>
        <end position="130"/>
    </location>
</feature>
<proteinExistence type="predicted"/>
<evidence type="ECO:0000313" key="2">
    <source>
        <dbReference type="EMBL" id="EGV27556.1"/>
    </source>
</evidence>
<dbReference type="AlphaFoldDB" id="G2E8L7"/>
<keyword evidence="3" id="KW-1185">Reference proteome</keyword>
<evidence type="ECO:0008006" key="4">
    <source>
        <dbReference type="Google" id="ProtNLM"/>
    </source>
</evidence>
<keyword evidence="1" id="KW-0812">Transmembrane</keyword>
<protein>
    <recommendedName>
        <fullName evidence="4">O-antigen polymerase</fullName>
    </recommendedName>
</protein>
<evidence type="ECO:0000313" key="3">
    <source>
        <dbReference type="Proteomes" id="UP000004200"/>
    </source>
</evidence>
<comment type="caution">
    <text evidence="2">The sequence shown here is derived from an EMBL/GenBank/DDBJ whole genome shotgun (WGS) entry which is preliminary data.</text>
</comment>
<evidence type="ECO:0000256" key="1">
    <source>
        <dbReference type="SAM" id="Phobius"/>
    </source>
</evidence>
<gene>
    <name evidence="2" type="ORF">ThidrDRAFT_4631</name>
</gene>
<accession>G2E8L7</accession>
<feature type="transmembrane region" description="Helical" evidence="1">
    <location>
        <begin position="16"/>
        <end position="49"/>
    </location>
</feature>
<organism evidence="2 3">
    <name type="scientific">Thiorhodococcus drewsii AZ1</name>
    <dbReference type="NCBI Taxonomy" id="765913"/>
    <lineage>
        <taxon>Bacteria</taxon>
        <taxon>Pseudomonadati</taxon>
        <taxon>Pseudomonadota</taxon>
        <taxon>Gammaproteobacteria</taxon>
        <taxon>Chromatiales</taxon>
        <taxon>Chromatiaceae</taxon>
        <taxon>Thiorhodococcus</taxon>
    </lineage>
</organism>
<feature type="transmembrane region" description="Helical" evidence="1">
    <location>
        <begin position="61"/>
        <end position="80"/>
    </location>
</feature>
<dbReference type="EMBL" id="AFWT01000092">
    <property type="protein sequence ID" value="EGV27556.1"/>
    <property type="molecule type" value="Genomic_DNA"/>
</dbReference>
<name>G2E8L7_9GAMM</name>
<reference evidence="2 3" key="1">
    <citation type="submission" date="2011-06" db="EMBL/GenBank/DDBJ databases">
        <title>The draft genome of Thiorhodococcus drewsii AZ1.</title>
        <authorList>
            <consortium name="US DOE Joint Genome Institute (JGI-PGF)"/>
            <person name="Lucas S."/>
            <person name="Han J."/>
            <person name="Lapidus A."/>
            <person name="Cheng J.-F."/>
            <person name="Goodwin L."/>
            <person name="Pitluck S."/>
            <person name="Peters L."/>
            <person name="Land M.L."/>
            <person name="Hauser L."/>
            <person name="Vogl K."/>
            <person name="Liu Z."/>
            <person name="Imhoff J."/>
            <person name="Thiel V."/>
            <person name="Frigaard N.-U."/>
            <person name="Bryant D.A."/>
            <person name="Woyke T.J."/>
        </authorList>
    </citation>
    <scope>NUCLEOTIDE SEQUENCE [LARGE SCALE GENOMIC DNA]</scope>
    <source>
        <strain evidence="2 3">AZ1</strain>
    </source>
</reference>
<feature type="transmembrane region" description="Helical" evidence="1">
    <location>
        <begin position="142"/>
        <end position="161"/>
    </location>
</feature>
<dbReference type="Proteomes" id="UP000004200">
    <property type="component" value="Unassembled WGS sequence"/>
</dbReference>
<keyword evidence="1" id="KW-1133">Transmembrane helix</keyword>